<accession>A0A6G0YUA3</accession>
<evidence type="ECO:0000256" key="1">
    <source>
        <dbReference type="SAM" id="MobiDB-lite"/>
    </source>
</evidence>
<protein>
    <submittedName>
        <fullName evidence="2">Uncharacterized protein</fullName>
    </submittedName>
</protein>
<dbReference type="EMBL" id="VUJU01002362">
    <property type="protein sequence ID" value="KAF0761542.1"/>
    <property type="molecule type" value="Genomic_DNA"/>
</dbReference>
<dbReference type="Proteomes" id="UP000478052">
    <property type="component" value="Unassembled WGS sequence"/>
</dbReference>
<organism evidence="2 3">
    <name type="scientific">Aphis craccivora</name>
    <name type="common">Cowpea aphid</name>
    <dbReference type="NCBI Taxonomy" id="307492"/>
    <lineage>
        <taxon>Eukaryota</taxon>
        <taxon>Metazoa</taxon>
        <taxon>Ecdysozoa</taxon>
        <taxon>Arthropoda</taxon>
        <taxon>Hexapoda</taxon>
        <taxon>Insecta</taxon>
        <taxon>Pterygota</taxon>
        <taxon>Neoptera</taxon>
        <taxon>Paraneoptera</taxon>
        <taxon>Hemiptera</taxon>
        <taxon>Sternorrhyncha</taxon>
        <taxon>Aphidomorpha</taxon>
        <taxon>Aphidoidea</taxon>
        <taxon>Aphididae</taxon>
        <taxon>Aphidini</taxon>
        <taxon>Aphis</taxon>
        <taxon>Aphis</taxon>
    </lineage>
</organism>
<name>A0A6G0YUA3_APHCR</name>
<feature type="region of interest" description="Disordered" evidence="1">
    <location>
        <begin position="76"/>
        <end position="96"/>
    </location>
</feature>
<proteinExistence type="predicted"/>
<gene>
    <name evidence="2" type="ORF">FWK35_00033651</name>
</gene>
<reference evidence="2 3" key="1">
    <citation type="submission" date="2019-08" db="EMBL/GenBank/DDBJ databases">
        <title>Whole genome of Aphis craccivora.</title>
        <authorList>
            <person name="Voronova N.V."/>
            <person name="Shulinski R.S."/>
            <person name="Bandarenka Y.V."/>
            <person name="Zhorov D.G."/>
            <person name="Warner D."/>
        </authorList>
    </citation>
    <scope>NUCLEOTIDE SEQUENCE [LARGE SCALE GENOMIC DNA]</scope>
    <source>
        <strain evidence="2">180601</strain>
        <tissue evidence="2">Whole Body</tissue>
    </source>
</reference>
<comment type="caution">
    <text evidence="2">The sequence shown here is derived from an EMBL/GenBank/DDBJ whole genome shotgun (WGS) entry which is preliminary data.</text>
</comment>
<evidence type="ECO:0000313" key="2">
    <source>
        <dbReference type="EMBL" id="KAF0761542.1"/>
    </source>
</evidence>
<sequence>MTLVDRVPRKLAEPIIRDRFIAFVHVVGTSYGGRKDEVGNIIEENSTVRRNFVNCILPAARVGKQKTASSVKFELGKRRRKNGKNIEKKNNTHPSI</sequence>
<evidence type="ECO:0000313" key="3">
    <source>
        <dbReference type="Proteomes" id="UP000478052"/>
    </source>
</evidence>
<dbReference type="AlphaFoldDB" id="A0A6G0YUA3"/>
<keyword evidence="3" id="KW-1185">Reference proteome</keyword>